<evidence type="ECO:0000313" key="2">
    <source>
        <dbReference type="Proteomes" id="UP000616769"/>
    </source>
</evidence>
<gene>
    <name evidence="1" type="ORF">QR98_0049930</name>
</gene>
<dbReference type="VEuPathDB" id="VectorBase:SSCA005914"/>
<dbReference type="AlphaFoldDB" id="A0A132A6B4"/>
<sequence>MEIDKNSKAITEPPGENCVGFVALDDNKAVAEDDVVMDRPVAITLQFVIASSGEFEGEMFCEAGDVGPEHESLGVVLRCGPMDC</sequence>
<comment type="caution">
    <text evidence="1">The sequence shown here is derived from an EMBL/GenBank/DDBJ whole genome shotgun (WGS) entry which is preliminary data.</text>
</comment>
<reference evidence="1 2" key="1">
    <citation type="journal article" date="2015" name="Parasit. Vectors">
        <title>Draft genome of the scabies mite.</title>
        <authorList>
            <person name="Rider S.D.Jr."/>
            <person name="Morgan M.S."/>
            <person name="Arlian L.G."/>
        </authorList>
    </citation>
    <scope>NUCLEOTIDE SEQUENCE [LARGE SCALE GENOMIC DNA]</scope>
    <source>
        <strain evidence="1">Arlian Lab</strain>
    </source>
</reference>
<evidence type="ECO:0000313" key="1">
    <source>
        <dbReference type="EMBL" id="KPM06516.1"/>
    </source>
</evidence>
<dbReference type="Proteomes" id="UP000616769">
    <property type="component" value="Unassembled WGS sequence"/>
</dbReference>
<organism evidence="1 2">
    <name type="scientific">Sarcoptes scabiei</name>
    <name type="common">Itch mite</name>
    <name type="synonym">Acarus scabiei</name>
    <dbReference type="NCBI Taxonomy" id="52283"/>
    <lineage>
        <taxon>Eukaryota</taxon>
        <taxon>Metazoa</taxon>
        <taxon>Ecdysozoa</taxon>
        <taxon>Arthropoda</taxon>
        <taxon>Chelicerata</taxon>
        <taxon>Arachnida</taxon>
        <taxon>Acari</taxon>
        <taxon>Acariformes</taxon>
        <taxon>Sarcoptiformes</taxon>
        <taxon>Astigmata</taxon>
        <taxon>Psoroptidia</taxon>
        <taxon>Sarcoptoidea</taxon>
        <taxon>Sarcoptidae</taxon>
        <taxon>Sarcoptinae</taxon>
        <taxon>Sarcoptes</taxon>
    </lineage>
</organism>
<accession>A0A132A6B4</accession>
<dbReference type="EMBL" id="JXLN01010911">
    <property type="protein sequence ID" value="KPM06516.1"/>
    <property type="molecule type" value="Genomic_DNA"/>
</dbReference>
<proteinExistence type="predicted"/>
<protein>
    <submittedName>
        <fullName evidence="1">Uncharacterized protein</fullName>
    </submittedName>
</protein>
<name>A0A132A6B4_SARSC</name>